<dbReference type="GO" id="GO:0003700">
    <property type="term" value="F:DNA-binding transcription factor activity"/>
    <property type="evidence" value="ECO:0007669"/>
    <property type="project" value="InterPro"/>
</dbReference>
<feature type="domain" description="HTH lysR-type" evidence="5">
    <location>
        <begin position="25"/>
        <end position="75"/>
    </location>
</feature>
<proteinExistence type="inferred from homology"/>
<dbReference type="CDD" id="cd05466">
    <property type="entry name" value="PBP2_LTTR_substrate"/>
    <property type="match status" value="1"/>
</dbReference>
<dbReference type="AlphaFoldDB" id="A0A1B1A546"/>
<accession>A0A1B1A546</accession>
<evidence type="ECO:0000259" key="5">
    <source>
        <dbReference type="PROSITE" id="PS50931"/>
    </source>
</evidence>
<keyword evidence="4" id="KW-0804">Transcription</keyword>
<protein>
    <recommendedName>
        <fullName evidence="5">HTH lysR-type domain-containing protein</fullName>
    </recommendedName>
</protein>
<dbReference type="PRINTS" id="PR00039">
    <property type="entry name" value="HTHLYSR"/>
</dbReference>
<evidence type="ECO:0000256" key="3">
    <source>
        <dbReference type="ARBA" id="ARBA00023125"/>
    </source>
</evidence>
<dbReference type="InterPro" id="IPR050950">
    <property type="entry name" value="HTH-type_LysR_regulators"/>
</dbReference>
<dbReference type="GO" id="GO:0005829">
    <property type="term" value="C:cytosol"/>
    <property type="evidence" value="ECO:0007669"/>
    <property type="project" value="TreeGrafter"/>
</dbReference>
<comment type="similarity">
    <text evidence="1">Belongs to the LysR transcriptional regulatory family.</text>
</comment>
<dbReference type="Gene3D" id="3.40.190.10">
    <property type="entry name" value="Periplasmic binding protein-like II"/>
    <property type="match status" value="2"/>
</dbReference>
<dbReference type="Pfam" id="PF03466">
    <property type="entry name" value="LysR_substrate"/>
    <property type="match status" value="1"/>
</dbReference>
<dbReference type="Proteomes" id="UP000013243">
    <property type="component" value="Chromosome"/>
</dbReference>
<evidence type="ECO:0000313" key="7">
    <source>
        <dbReference type="Proteomes" id="UP000013243"/>
    </source>
</evidence>
<dbReference type="STRING" id="1265309.K529_013045"/>
<dbReference type="Pfam" id="PF00126">
    <property type="entry name" value="HTH_1"/>
    <property type="match status" value="1"/>
</dbReference>
<evidence type="ECO:0000256" key="2">
    <source>
        <dbReference type="ARBA" id="ARBA00023015"/>
    </source>
</evidence>
<dbReference type="InterPro" id="IPR036388">
    <property type="entry name" value="WH-like_DNA-bd_sf"/>
</dbReference>
<dbReference type="InterPro" id="IPR005119">
    <property type="entry name" value="LysR_subst-bd"/>
</dbReference>
<organism evidence="6 7">
    <name type="scientific">Tritonibacter mobilis F1926</name>
    <dbReference type="NCBI Taxonomy" id="1265309"/>
    <lineage>
        <taxon>Bacteria</taxon>
        <taxon>Pseudomonadati</taxon>
        <taxon>Pseudomonadota</taxon>
        <taxon>Alphaproteobacteria</taxon>
        <taxon>Rhodobacterales</taxon>
        <taxon>Paracoccaceae</taxon>
        <taxon>Tritonibacter</taxon>
    </lineage>
</organism>
<sequence>MMPRRYGGAIAQSWMQRFMDRKHIVFLKVAELGNVTAAAAELHIAQPSLTRAIAALEDTFGAKLFIRQPRGMTLTDEGRVLHRHLREMEAVYQRACRDVETVKRGYHQAINIGCGLTYQLLLMPEILRRLWLEFPQSSFRVFTGSADDHTRALQDGDLDFVITAATDGVDDALVDVTRLCRIEHGVVHRPGVLPDIPDTEKMDLAALDDKSWVLFQTEPQLKLSMENRFLQLGLAPPRIALTTSSLQVGLELVASNDMVMSAPTLLRDWLRARGYRLHATSVPIWELDSGIAMLKTNRDHPVAEALIGHAQELVRTLPAFSLGTT</sequence>
<dbReference type="PANTHER" id="PTHR30419">
    <property type="entry name" value="HTH-TYPE TRANSCRIPTIONAL REGULATOR YBHD"/>
    <property type="match status" value="1"/>
</dbReference>
<dbReference type="GO" id="GO:0003677">
    <property type="term" value="F:DNA binding"/>
    <property type="evidence" value="ECO:0007669"/>
    <property type="project" value="UniProtKB-KW"/>
</dbReference>
<dbReference type="PANTHER" id="PTHR30419:SF8">
    <property type="entry name" value="NITROGEN ASSIMILATION TRANSCRIPTIONAL ACTIVATOR-RELATED"/>
    <property type="match status" value="1"/>
</dbReference>
<dbReference type="EMBL" id="CP015230">
    <property type="protein sequence ID" value="ANP41699.1"/>
    <property type="molecule type" value="Genomic_DNA"/>
</dbReference>
<evidence type="ECO:0000313" key="6">
    <source>
        <dbReference type="EMBL" id="ANP41699.1"/>
    </source>
</evidence>
<reference evidence="6 7" key="1">
    <citation type="journal article" date="2016" name="ISME J.">
        <title>Global occurrence and heterogeneity of the Roseobacter-clade species Ruegeria mobilis.</title>
        <authorList>
            <person name="Sonnenschein E."/>
            <person name="Gram L."/>
        </authorList>
    </citation>
    <scope>NUCLEOTIDE SEQUENCE [LARGE SCALE GENOMIC DNA]</scope>
    <source>
        <strain evidence="6 7">F1926</strain>
    </source>
</reference>
<evidence type="ECO:0000256" key="4">
    <source>
        <dbReference type="ARBA" id="ARBA00023163"/>
    </source>
</evidence>
<dbReference type="InterPro" id="IPR036390">
    <property type="entry name" value="WH_DNA-bd_sf"/>
</dbReference>
<dbReference type="SUPFAM" id="SSF46785">
    <property type="entry name" value="Winged helix' DNA-binding domain"/>
    <property type="match status" value="1"/>
</dbReference>
<evidence type="ECO:0000256" key="1">
    <source>
        <dbReference type="ARBA" id="ARBA00009437"/>
    </source>
</evidence>
<dbReference type="InterPro" id="IPR000847">
    <property type="entry name" value="LysR_HTH_N"/>
</dbReference>
<gene>
    <name evidence="6" type="ORF">K529_013045</name>
</gene>
<dbReference type="Gene3D" id="1.10.10.10">
    <property type="entry name" value="Winged helix-like DNA-binding domain superfamily/Winged helix DNA-binding domain"/>
    <property type="match status" value="1"/>
</dbReference>
<keyword evidence="2" id="KW-0805">Transcription regulation</keyword>
<dbReference type="SUPFAM" id="SSF53850">
    <property type="entry name" value="Periplasmic binding protein-like II"/>
    <property type="match status" value="1"/>
</dbReference>
<name>A0A1B1A546_9RHOB</name>
<dbReference type="PROSITE" id="PS50931">
    <property type="entry name" value="HTH_LYSR"/>
    <property type="match status" value="1"/>
</dbReference>
<keyword evidence="3" id="KW-0238">DNA-binding</keyword>
<dbReference type="KEGG" id="rmb:K529_013045"/>